<dbReference type="Gene3D" id="2.60.40.3050">
    <property type="match status" value="4"/>
</dbReference>
<evidence type="ECO:0000256" key="5">
    <source>
        <dbReference type="SAM" id="Phobius"/>
    </source>
</evidence>
<evidence type="ECO:0000256" key="2">
    <source>
        <dbReference type="ARBA" id="ARBA00022525"/>
    </source>
</evidence>
<protein>
    <submittedName>
        <fullName evidence="8">Pilin isopeptide linkage domain protein</fullName>
    </submittedName>
</protein>
<dbReference type="InterPro" id="IPR022464">
    <property type="entry name" value="Strep_pil_isopept_link"/>
</dbReference>
<dbReference type="Proteomes" id="UP000010301">
    <property type="component" value="Unassembled WGS sequence"/>
</dbReference>
<dbReference type="InterPro" id="IPR019931">
    <property type="entry name" value="LPXTG_anchor"/>
</dbReference>
<dbReference type="Pfam" id="PF07580">
    <property type="entry name" value="Peptidase_M26_C"/>
    <property type="match status" value="1"/>
</dbReference>
<proteinExistence type="predicted"/>
<evidence type="ECO:0000256" key="1">
    <source>
        <dbReference type="ARBA" id="ARBA00022512"/>
    </source>
</evidence>
<keyword evidence="5" id="KW-0472">Membrane</keyword>
<dbReference type="NCBIfam" id="TIGR03786">
    <property type="entry name" value="strep_pil_rpt"/>
    <property type="match status" value="2"/>
</dbReference>
<dbReference type="PROSITE" id="PS50847">
    <property type="entry name" value="GRAM_POS_ANCHORING"/>
    <property type="match status" value="1"/>
</dbReference>
<evidence type="ECO:0000259" key="6">
    <source>
        <dbReference type="PROSITE" id="PS50847"/>
    </source>
</evidence>
<feature type="domain" description="Gram-positive cocci surface proteins LPxTG" evidence="6">
    <location>
        <begin position="1540"/>
        <end position="1571"/>
    </location>
</feature>
<evidence type="ECO:0000259" key="7">
    <source>
        <dbReference type="PROSITE" id="PS51109"/>
    </source>
</evidence>
<feature type="transmembrane region" description="Helical" evidence="5">
    <location>
        <begin position="1544"/>
        <end position="1564"/>
    </location>
</feature>
<gene>
    <name evidence="8" type="ORF">HMPREF0044_1492</name>
</gene>
<dbReference type="InterPro" id="IPR011098">
    <property type="entry name" value="G5_dom"/>
</dbReference>
<keyword evidence="5" id="KW-1133">Transmembrane helix</keyword>
<sequence length="1571" mass="173250">MVFIVMGNLMGFNRVTARFLTRSLTAFLLVVFMLTGMIQTASHAATPTASAEAVALWNQVKDEYNAVTASEVGEYVGIRTRATERLEAIKVFKENNNNQQPSEQQIQAQLLEFAVKVVGYDKSLPKAKADFDRLMPLLIDSMNATEKTPANLRAKKLDILGGLAYLYRYYDFKIGEERAIDAILFDKTAPANPTVSAYDRVLKIREINGFLTVGVQTTEQYAAKIARYTGYPTVTDFIEAKLAKNLPGKTAQEWLMENSKAVIYDTEKRSLWTKFKEDEIMRDYLLLLLNLSDNSLYVGNSEFSIQFGLTSTYGGAQNPQLKPLLKTTIDNNQRFTDFWMRMTHNPQGMDYKGHVIVNDTWADQQNLSGNINSRWARPYATGADAALLDLFYNMQVRLGAQQVGAVAAGSHINYYLIKALGEEGVSTYAHEMTHIYDGKVWFNEQGRRATMRVEDYARGLFETDDNTQGTTPANPYPPMFNLNLAFTLGDNRIQNRTPERFATREDVHQYANGLMDVINSLDAMEALESLKLPATDKALLFNKVEVKRNTRETWKETWFTYYQDSWKDVFTKLTPAEAEKLTTVDSLVDNQILSAKYLPKGIASSEVEIGVNQYVVIPLFEPIYAGLEPTNEGTGSVMFRRYAYDILSEYGWDEGFIAYLSGKYQNEQAALQGILTRHSGNIRTFKKEMYQRRIEKFDQMKPAAGYATATEMQAAMKAAVAQDLATIKANQGRQGLDPTYGANAVRNLKMRILNSYLNSTDDFRDTIYKEKYKWELPVSAKVTLNEPAAFAAGDFKLKVTPAKNNPADGVTGLPTASIEVPANGETNLETWTFTKPGTYTFTVAQVKKDNTLISYDENEVTVTVVAQAPQSPPVSAMKDTDGAIKLSPTVTYLKNNQPTSKIEFNNLWRTWSKDHTTTPIKVTLTENGQPKTLAEATFQMTVTANAANPSNGVTGVPTGSITAVNGQFVIPTYTFTKPGTYKFVYQQAKGNTPNVTYDLEPLEETIVVTVNPQDPTQLLATSTWSRNGNALTEPPKWENTYRTPEAKYKWNLPVAATVTLTENGTPKDFQTGDFKLVVRPRENNPGNVGNLPTNPVSVPAGGQVNLGAWEITTPGTYHFEILQTDTTNPAYVYDATPVLLEVVAQAPVNSGAGAQPGADGYVTLTATVSYSKNNAPVADIRFENTVKPVEKYRWELPVAATVTFTENGQAKSFQTGDFKLQVTAKDTNPGVAGNLPTGEITVNADGTADLAKWTFAEPGTYVFTVTEVLGNAANTTYDGKPVTVTVHVEKPAVKPADKQAGADGFIVLEPRVEITKDGKVAQEITFANTYMTPAPVETFVDTTETVVIKIETEETADPTLYIGMDVVVQQGIPGEKQLVKRQRYVDGRPVGDPVLVSETTTVEMKPHVIRKGTKPNAGETTVVTVEKVAIETVYETDPTLEIGKEETIDNGTEGQVEVTTVQPTWNGQPQGEPQVTRNTVVEMKPKRIRRGSKAIVLEPGRYVKKGEPAFADPLPEIAITDIPKVVTPTSPAITPTKPQLPNTGVTAGVLLLVAGITALFGLAARGVSRRK</sequence>
<dbReference type="EMBL" id="ACFG01000037">
    <property type="protein sequence ID" value="EEH63253.1"/>
    <property type="molecule type" value="Genomic_DNA"/>
</dbReference>
<keyword evidence="3" id="KW-0732">Signal</keyword>
<organism evidence="8 9">
    <name type="scientific">Gleimia coleocanis DSM 15436</name>
    <dbReference type="NCBI Taxonomy" id="525245"/>
    <lineage>
        <taxon>Bacteria</taxon>
        <taxon>Bacillati</taxon>
        <taxon>Actinomycetota</taxon>
        <taxon>Actinomycetes</taxon>
        <taxon>Actinomycetales</taxon>
        <taxon>Actinomycetaceae</taxon>
        <taxon>Gleimia</taxon>
    </lineage>
</organism>
<dbReference type="PROSITE" id="PS51109">
    <property type="entry name" value="G5"/>
    <property type="match status" value="2"/>
</dbReference>
<dbReference type="NCBIfam" id="TIGR01167">
    <property type="entry name" value="LPXTG_anchor"/>
    <property type="match status" value="1"/>
</dbReference>
<evidence type="ECO:0000313" key="8">
    <source>
        <dbReference type="EMBL" id="EEH63253.1"/>
    </source>
</evidence>
<dbReference type="InterPro" id="IPR038174">
    <property type="entry name" value="Strep_pil_link_sf"/>
</dbReference>
<keyword evidence="2" id="KW-0964">Secreted</keyword>
<dbReference type="eggNOG" id="COG3156">
    <property type="taxonomic scope" value="Bacteria"/>
</dbReference>
<keyword evidence="9" id="KW-1185">Reference proteome</keyword>
<reference evidence="8 9" key="1">
    <citation type="submission" date="2009-01" db="EMBL/GenBank/DDBJ databases">
        <authorList>
            <person name="Qin X."/>
            <person name="Bachman B."/>
            <person name="Battles P."/>
            <person name="Bell A."/>
            <person name="Bess C."/>
            <person name="Bickham C."/>
            <person name="Chaboub L."/>
            <person name="Chen D."/>
            <person name="Coyle M."/>
            <person name="Deiros D.R."/>
            <person name="Dinh H."/>
            <person name="Forbes L."/>
            <person name="Fowler G."/>
            <person name="Francisco L."/>
            <person name="Fu Q."/>
            <person name="Gubbala S."/>
            <person name="Hale W."/>
            <person name="Han Y."/>
            <person name="Hemphill L."/>
            <person name="Highlander S.K."/>
            <person name="Hirani K."/>
            <person name="Hogues M."/>
            <person name="Jackson L."/>
            <person name="Jakkamsetti A."/>
            <person name="Javaid M."/>
            <person name="Jiang H."/>
            <person name="Korchina V."/>
            <person name="Kovar C."/>
            <person name="Lara F."/>
            <person name="Lee S."/>
            <person name="Mata R."/>
            <person name="Mathew T."/>
            <person name="Moen C."/>
            <person name="Morales K."/>
            <person name="Munidasa M."/>
            <person name="Nazareth L."/>
            <person name="Ngo R."/>
            <person name="Nguyen L."/>
            <person name="Okwuonu G."/>
            <person name="Ongeri F."/>
            <person name="Patil S."/>
            <person name="Petrosino J."/>
            <person name="Pham C."/>
            <person name="Pham P."/>
            <person name="Pu L.-L."/>
            <person name="Puazo M."/>
            <person name="Raj R."/>
            <person name="Reid J."/>
            <person name="Rouhana J."/>
            <person name="Saada N."/>
            <person name="Shang Y."/>
            <person name="Simmons D."/>
            <person name="Thornton R."/>
            <person name="Warren J."/>
            <person name="Weissenberger G."/>
            <person name="Zhang J."/>
            <person name="Zhang L."/>
            <person name="Zhou C."/>
            <person name="Zhu D."/>
            <person name="Muzny D."/>
            <person name="Worley K."/>
            <person name="Gibbs R."/>
        </authorList>
    </citation>
    <scope>NUCLEOTIDE SEQUENCE [LARGE SCALE GENOMIC DNA]</scope>
    <source>
        <strain evidence="8 9">DSM 15436</strain>
    </source>
</reference>
<evidence type="ECO:0000313" key="9">
    <source>
        <dbReference type="Proteomes" id="UP000010301"/>
    </source>
</evidence>
<evidence type="ECO:0000256" key="4">
    <source>
        <dbReference type="ARBA" id="ARBA00023088"/>
    </source>
</evidence>
<evidence type="ECO:0000256" key="3">
    <source>
        <dbReference type="ARBA" id="ARBA00022729"/>
    </source>
</evidence>
<keyword evidence="5" id="KW-0812">Transmembrane</keyword>
<keyword evidence="1" id="KW-0134">Cell wall</keyword>
<dbReference type="GO" id="GO:0008270">
    <property type="term" value="F:zinc ion binding"/>
    <property type="evidence" value="ECO:0007669"/>
    <property type="project" value="InterPro"/>
</dbReference>
<dbReference type="STRING" id="525245.HMPREF0044_1492"/>
<accession>C0W239</accession>
<dbReference type="Gene3D" id="2.20.230.10">
    <property type="entry name" value="Resuscitation-promoting factor rpfb"/>
    <property type="match status" value="2"/>
</dbReference>
<dbReference type="GO" id="GO:0004222">
    <property type="term" value="F:metalloendopeptidase activity"/>
    <property type="evidence" value="ECO:0007669"/>
    <property type="project" value="InterPro"/>
</dbReference>
<dbReference type="HOGENOM" id="CLU_245470_0_0_11"/>
<feature type="domain" description="G5" evidence="7">
    <location>
        <begin position="1414"/>
        <end position="1494"/>
    </location>
</feature>
<dbReference type="SMART" id="SM01208">
    <property type="entry name" value="G5"/>
    <property type="match status" value="2"/>
</dbReference>
<dbReference type="InterPro" id="IPR011505">
    <property type="entry name" value="Peptidase_M26_C_dom"/>
</dbReference>
<dbReference type="GO" id="GO:0005576">
    <property type="term" value="C:extracellular region"/>
    <property type="evidence" value="ECO:0007669"/>
    <property type="project" value="InterPro"/>
</dbReference>
<comment type="caution">
    <text evidence="8">The sequence shown here is derived from an EMBL/GenBank/DDBJ whole genome shotgun (WGS) entry which is preliminary data.</text>
</comment>
<dbReference type="eggNOG" id="COG3583">
    <property type="taxonomic scope" value="Bacteria"/>
</dbReference>
<feature type="domain" description="G5" evidence="7">
    <location>
        <begin position="1333"/>
        <end position="1415"/>
    </location>
</feature>
<dbReference type="Pfam" id="PF00746">
    <property type="entry name" value="Gram_pos_anchor"/>
    <property type="match status" value="1"/>
</dbReference>
<keyword evidence="4" id="KW-0572">Peptidoglycan-anchor</keyword>
<name>C0W239_9ACTO</name>
<dbReference type="Pfam" id="PF07501">
    <property type="entry name" value="G5"/>
    <property type="match status" value="2"/>
</dbReference>